<protein>
    <submittedName>
        <fullName evidence="1">Uncharacterized protein</fullName>
    </submittedName>
</protein>
<proteinExistence type="predicted"/>
<accession>A0A7W5ZQ15</accession>
<evidence type="ECO:0000313" key="2">
    <source>
        <dbReference type="Proteomes" id="UP000541352"/>
    </source>
</evidence>
<reference evidence="1 2" key="1">
    <citation type="submission" date="2020-08" db="EMBL/GenBank/DDBJ databases">
        <title>Genomic Encyclopedia of Type Strains, Phase IV (KMG-IV): sequencing the most valuable type-strain genomes for metagenomic binning, comparative biology and taxonomic classification.</title>
        <authorList>
            <person name="Goeker M."/>
        </authorList>
    </citation>
    <scope>NUCLEOTIDE SEQUENCE [LARGE SCALE GENOMIC DNA]</scope>
    <source>
        <strain evidence="1 2">DSM 17976</strain>
    </source>
</reference>
<dbReference type="AlphaFoldDB" id="A0A7W5ZQ15"/>
<organism evidence="1 2">
    <name type="scientific">Runella defluvii</name>
    <dbReference type="NCBI Taxonomy" id="370973"/>
    <lineage>
        <taxon>Bacteria</taxon>
        <taxon>Pseudomonadati</taxon>
        <taxon>Bacteroidota</taxon>
        <taxon>Cytophagia</taxon>
        <taxon>Cytophagales</taxon>
        <taxon>Spirosomataceae</taxon>
        <taxon>Runella</taxon>
    </lineage>
</organism>
<dbReference type="RefSeq" id="WP_262889966.1">
    <property type="nucleotide sequence ID" value="NZ_JACIBY010000017.1"/>
</dbReference>
<gene>
    <name evidence="1" type="ORF">FHS57_005546</name>
</gene>
<dbReference type="EMBL" id="JACIBY010000017">
    <property type="protein sequence ID" value="MBB3841518.1"/>
    <property type="molecule type" value="Genomic_DNA"/>
</dbReference>
<keyword evidence="2" id="KW-1185">Reference proteome</keyword>
<name>A0A7W5ZQ15_9BACT</name>
<sequence>MQGIVYDFVQDQEEFGVRELLAVMYFLQVTTADQQATLKVLKMN</sequence>
<evidence type="ECO:0000313" key="1">
    <source>
        <dbReference type="EMBL" id="MBB3841518.1"/>
    </source>
</evidence>
<comment type="caution">
    <text evidence="1">The sequence shown here is derived from an EMBL/GenBank/DDBJ whole genome shotgun (WGS) entry which is preliminary data.</text>
</comment>
<dbReference type="Proteomes" id="UP000541352">
    <property type="component" value="Unassembled WGS sequence"/>
</dbReference>